<name>A0A9P8QIJ7_9HYPO</name>
<proteinExistence type="predicted"/>
<dbReference type="PANTHER" id="PTHR42080">
    <property type="entry name" value="SRR1 DOMAIN-CONTAINING PROTEIN"/>
    <property type="match status" value="1"/>
</dbReference>
<protein>
    <recommendedName>
        <fullName evidence="1">SRR1-like domain-containing protein</fullName>
    </recommendedName>
</protein>
<dbReference type="Pfam" id="PF07985">
    <property type="entry name" value="SRR1"/>
    <property type="match status" value="1"/>
</dbReference>
<sequence>MKNKFHVRVDCIFQEPMFNRKDIAFLEKMGFKVMNSPDANDLVDSTTFLFGVHLYRDVYAMSLKNNLPAIFVGTGWDVWSNTMSPYEFPEGDLDAIRKMDESYKKFAFPEESNSYIFYATSIYYRQPTVEQEEMDIDKGAVQANEELGDLMGQMHI</sequence>
<organism evidence="2 3">
    <name type="scientific">Trichoderma cornu-damae</name>
    <dbReference type="NCBI Taxonomy" id="654480"/>
    <lineage>
        <taxon>Eukaryota</taxon>
        <taxon>Fungi</taxon>
        <taxon>Dikarya</taxon>
        <taxon>Ascomycota</taxon>
        <taxon>Pezizomycotina</taxon>
        <taxon>Sordariomycetes</taxon>
        <taxon>Hypocreomycetidae</taxon>
        <taxon>Hypocreales</taxon>
        <taxon>Hypocreaceae</taxon>
        <taxon>Trichoderma</taxon>
    </lineage>
</organism>
<dbReference type="EMBL" id="JAIWOZ010000003">
    <property type="protein sequence ID" value="KAH6607046.1"/>
    <property type="molecule type" value="Genomic_DNA"/>
</dbReference>
<keyword evidence="3" id="KW-1185">Reference proteome</keyword>
<evidence type="ECO:0000313" key="2">
    <source>
        <dbReference type="EMBL" id="KAH6607046.1"/>
    </source>
</evidence>
<reference evidence="2" key="1">
    <citation type="submission" date="2021-08" db="EMBL/GenBank/DDBJ databases">
        <title>Chromosome-Level Trichoderma cornu-damae using Hi-C Data.</title>
        <authorList>
            <person name="Kim C.S."/>
        </authorList>
    </citation>
    <scope>NUCLEOTIDE SEQUENCE</scope>
    <source>
        <strain evidence="2">KA19-0412C</strain>
    </source>
</reference>
<evidence type="ECO:0000259" key="1">
    <source>
        <dbReference type="Pfam" id="PF07985"/>
    </source>
</evidence>
<gene>
    <name evidence="2" type="ORF">Trco_003359</name>
</gene>
<evidence type="ECO:0000313" key="3">
    <source>
        <dbReference type="Proteomes" id="UP000827724"/>
    </source>
</evidence>
<dbReference type="PANTHER" id="PTHR42080:SF1">
    <property type="entry name" value="SRR1-LIKE DOMAIN-CONTAINING PROTEIN"/>
    <property type="match status" value="1"/>
</dbReference>
<comment type="caution">
    <text evidence="2">The sequence shown here is derived from an EMBL/GenBank/DDBJ whole genome shotgun (WGS) entry which is preliminary data.</text>
</comment>
<dbReference type="AlphaFoldDB" id="A0A9P8QIJ7"/>
<accession>A0A9P8QIJ7</accession>
<dbReference type="OrthoDB" id="5318346at2759"/>
<feature type="domain" description="SRR1-like" evidence="1">
    <location>
        <begin position="1"/>
        <end position="123"/>
    </location>
</feature>
<dbReference type="InterPro" id="IPR012942">
    <property type="entry name" value="SRR1-like"/>
</dbReference>
<dbReference type="Proteomes" id="UP000827724">
    <property type="component" value="Unassembled WGS sequence"/>
</dbReference>